<reference evidence="3" key="1">
    <citation type="submission" date="2022-10" db="EMBL/GenBank/DDBJ databases">
        <title>Genome assembly of Pristionchus species.</title>
        <authorList>
            <person name="Yoshida K."/>
            <person name="Sommer R.J."/>
        </authorList>
    </citation>
    <scope>NUCLEOTIDE SEQUENCE [LARGE SCALE GENOMIC DNA]</scope>
    <source>
        <strain evidence="3">RS5460</strain>
    </source>
</reference>
<keyword evidence="1" id="KW-1133">Transmembrane helix</keyword>
<protein>
    <recommendedName>
        <fullName evidence="4">G protein-coupled receptor</fullName>
    </recommendedName>
</protein>
<evidence type="ECO:0000313" key="3">
    <source>
        <dbReference type="Proteomes" id="UP001328107"/>
    </source>
</evidence>
<evidence type="ECO:0000256" key="1">
    <source>
        <dbReference type="SAM" id="Phobius"/>
    </source>
</evidence>
<evidence type="ECO:0008006" key="4">
    <source>
        <dbReference type="Google" id="ProtNLM"/>
    </source>
</evidence>
<comment type="caution">
    <text evidence="2">The sequence shown here is derived from an EMBL/GenBank/DDBJ whole genome shotgun (WGS) entry which is preliminary data.</text>
</comment>
<dbReference type="AlphaFoldDB" id="A0AAN5IE36"/>
<sequence length="142" mass="16786">MKDLSQFRCNLFLLELDEYDCSMGGNWTIDWSTKGIVRPYFGTYCLMFSLLTIPLYLLNAQIIWNLRSIATYKILFFLAISDIMALFLSSLVFGIFLFMYYNIAHILNNTLMPLCFRRLYHHADLSSVQVYSWKIMTENTHF</sequence>
<organism evidence="2 3">
    <name type="scientific">Pristionchus mayeri</name>
    <dbReference type="NCBI Taxonomy" id="1317129"/>
    <lineage>
        <taxon>Eukaryota</taxon>
        <taxon>Metazoa</taxon>
        <taxon>Ecdysozoa</taxon>
        <taxon>Nematoda</taxon>
        <taxon>Chromadorea</taxon>
        <taxon>Rhabditida</taxon>
        <taxon>Rhabditina</taxon>
        <taxon>Diplogasteromorpha</taxon>
        <taxon>Diplogasteroidea</taxon>
        <taxon>Neodiplogasteridae</taxon>
        <taxon>Pristionchus</taxon>
    </lineage>
</organism>
<evidence type="ECO:0000313" key="2">
    <source>
        <dbReference type="EMBL" id="GMR61154.1"/>
    </source>
</evidence>
<keyword evidence="1" id="KW-0472">Membrane</keyword>
<feature type="transmembrane region" description="Helical" evidence="1">
    <location>
        <begin position="41"/>
        <end position="62"/>
    </location>
</feature>
<accession>A0AAN5IE36</accession>
<proteinExistence type="predicted"/>
<dbReference type="Proteomes" id="UP001328107">
    <property type="component" value="Unassembled WGS sequence"/>
</dbReference>
<dbReference type="PANTHER" id="PTHR23021:SF11">
    <property type="entry name" value="SERPENTINE RECEPTOR, CLASS T"/>
    <property type="match status" value="1"/>
</dbReference>
<keyword evidence="1" id="KW-0812">Transmembrane</keyword>
<gene>
    <name evidence="2" type="ORF">PMAYCL1PPCAC_31349</name>
</gene>
<dbReference type="EMBL" id="BTRK01000006">
    <property type="protein sequence ID" value="GMR61154.1"/>
    <property type="molecule type" value="Genomic_DNA"/>
</dbReference>
<feature type="transmembrane region" description="Helical" evidence="1">
    <location>
        <begin position="74"/>
        <end position="101"/>
    </location>
</feature>
<dbReference type="Pfam" id="PF10321">
    <property type="entry name" value="7TM_GPCR_Srt"/>
    <property type="match status" value="1"/>
</dbReference>
<keyword evidence="3" id="KW-1185">Reference proteome</keyword>
<name>A0AAN5IE36_9BILA</name>
<dbReference type="PANTHER" id="PTHR23021">
    <property type="entry name" value="SERPENTINE RECEPTOR, CLASS T"/>
    <property type="match status" value="1"/>
</dbReference>
<dbReference type="InterPro" id="IPR019425">
    <property type="entry name" value="7TM_GPCR_serpentine_rcpt_Srt"/>
</dbReference>